<dbReference type="GO" id="GO:0050479">
    <property type="term" value="F:glyceryl-ether monooxygenase activity"/>
    <property type="evidence" value="ECO:0007669"/>
    <property type="project" value="TreeGrafter"/>
</dbReference>
<evidence type="ECO:0000313" key="9">
    <source>
        <dbReference type="Proteomes" id="UP000471501"/>
    </source>
</evidence>
<proteinExistence type="predicted"/>
<dbReference type="PANTHER" id="PTHR21624:SF3">
    <property type="entry name" value="FATTY ACID HYDROXYLASE DOMAIN-CONTAINING PROTEIN"/>
    <property type="match status" value="1"/>
</dbReference>
<dbReference type="EMBL" id="WSTB01000004">
    <property type="protein sequence ID" value="MWB94557.1"/>
    <property type="molecule type" value="Genomic_DNA"/>
</dbReference>
<dbReference type="PANTHER" id="PTHR21624">
    <property type="entry name" value="STEROL DESATURASE-RELATED PROTEIN"/>
    <property type="match status" value="1"/>
</dbReference>
<evidence type="ECO:0000256" key="4">
    <source>
        <dbReference type="ARBA" id="ARBA00023002"/>
    </source>
</evidence>
<organism evidence="8 9">
    <name type="scientific">Flavobacterium hydrocarbonoxydans</name>
    <dbReference type="NCBI Taxonomy" id="2683249"/>
    <lineage>
        <taxon>Bacteria</taxon>
        <taxon>Pseudomonadati</taxon>
        <taxon>Bacteroidota</taxon>
        <taxon>Flavobacteriia</taxon>
        <taxon>Flavobacteriales</taxon>
        <taxon>Flavobacteriaceae</taxon>
        <taxon>Flavobacterium</taxon>
    </lineage>
</organism>
<keyword evidence="5 6" id="KW-0472">Membrane</keyword>
<evidence type="ECO:0000313" key="8">
    <source>
        <dbReference type="EMBL" id="MWB94557.1"/>
    </source>
</evidence>
<evidence type="ECO:0000256" key="5">
    <source>
        <dbReference type="ARBA" id="ARBA00023136"/>
    </source>
</evidence>
<evidence type="ECO:0000256" key="6">
    <source>
        <dbReference type="SAM" id="Phobius"/>
    </source>
</evidence>
<name>A0A6I4NTX7_9FLAO</name>
<comment type="subcellular location">
    <subcellularLocation>
        <location evidence="1">Endomembrane system</location>
        <topology evidence="1">Multi-pass membrane protein</topology>
    </subcellularLocation>
</comment>
<feature type="domain" description="Fatty acid hydroxylase" evidence="7">
    <location>
        <begin position="98"/>
        <end position="233"/>
    </location>
</feature>
<gene>
    <name evidence="8" type="ORF">GON26_09295</name>
</gene>
<dbReference type="RefSeq" id="WP_160374528.1">
    <property type="nucleotide sequence ID" value="NZ_WSTB01000004.1"/>
</dbReference>
<keyword evidence="9" id="KW-1185">Reference proteome</keyword>
<evidence type="ECO:0000256" key="1">
    <source>
        <dbReference type="ARBA" id="ARBA00004127"/>
    </source>
</evidence>
<dbReference type="GO" id="GO:0006643">
    <property type="term" value="P:membrane lipid metabolic process"/>
    <property type="evidence" value="ECO:0007669"/>
    <property type="project" value="TreeGrafter"/>
</dbReference>
<dbReference type="GO" id="GO:0016020">
    <property type="term" value="C:membrane"/>
    <property type="evidence" value="ECO:0007669"/>
    <property type="project" value="GOC"/>
</dbReference>
<dbReference type="GO" id="GO:0005506">
    <property type="term" value="F:iron ion binding"/>
    <property type="evidence" value="ECO:0007669"/>
    <property type="project" value="InterPro"/>
</dbReference>
<evidence type="ECO:0000256" key="3">
    <source>
        <dbReference type="ARBA" id="ARBA00022989"/>
    </source>
</evidence>
<feature type="transmembrane region" description="Helical" evidence="6">
    <location>
        <begin position="147"/>
        <end position="170"/>
    </location>
</feature>
<protein>
    <submittedName>
        <fullName evidence="8">Sterol desaturase</fullName>
    </submittedName>
</protein>
<keyword evidence="2 6" id="KW-0812">Transmembrane</keyword>
<feature type="transmembrane region" description="Helical" evidence="6">
    <location>
        <begin position="17"/>
        <end position="37"/>
    </location>
</feature>
<comment type="caution">
    <text evidence="8">The sequence shown here is derived from an EMBL/GenBank/DDBJ whole genome shotgun (WGS) entry which is preliminary data.</text>
</comment>
<feature type="transmembrane region" description="Helical" evidence="6">
    <location>
        <begin position="89"/>
        <end position="113"/>
    </location>
</feature>
<keyword evidence="3 6" id="KW-1133">Transmembrane helix</keyword>
<keyword evidence="4" id="KW-0560">Oxidoreductase</keyword>
<dbReference type="GO" id="GO:0012505">
    <property type="term" value="C:endomembrane system"/>
    <property type="evidence" value="ECO:0007669"/>
    <property type="project" value="UniProtKB-SubCell"/>
</dbReference>
<dbReference type="Proteomes" id="UP000471501">
    <property type="component" value="Unassembled WGS sequence"/>
</dbReference>
<accession>A0A6I4NTX7</accession>
<dbReference type="InterPro" id="IPR051689">
    <property type="entry name" value="Sterol_desaturase/TMEM195"/>
</dbReference>
<dbReference type="Pfam" id="PF04116">
    <property type="entry name" value="FA_hydroxylase"/>
    <property type="match status" value="1"/>
</dbReference>
<dbReference type="GO" id="GO:0008610">
    <property type="term" value="P:lipid biosynthetic process"/>
    <property type="evidence" value="ECO:0007669"/>
    <property type="project" value="InterPro"/>
</dbReference>
<dbReference type="AlphaFoldDB" id="A0A6I4NTX7"/>
<feature type="transmembrane region" description="Helical" evidence="6">
    <location>
        <begin position="49"/>
        <end position="69"/>
    </location>
</feature>
<reference evidence="8 9" key="1">
    <citation type="submission" date="2019-12" db="EMBL/GenBank/DDBJ databases">
        <authorList>
            <person name="Kim Y.S."/>
        </authorList>
    </citation>
    <scope>NUCLEOTIDE SEQUENCE [LARGE SCALE GENOMIC DNA]</scope>
    <source>
        <strain evidence="8 9">GA093</strain>
    </source>
</reference>
<sequence>MNEIVSYFSTIPSSHRSLILVGGITLFWIIENTFPLFRMDYKKWQHAGINFFLTFTTIIINFVLAFILIKTASWTTEHNFGILQWLPEMPLWLYAIIGILLLDLIGAYLAHFVQHKTKALWRFHLIHHTDTWIDTTSGNRHHPGESLIRFIFTTAGVIMVGSPMWMVFLYQTLSVVSTQFTHANISLPQKLDVFLSYFIVSPNMHKVHHHYVLPYTDSNYGNIFSIWDRLFGTFTYLPKDQIIYGVDTHMAPEENNQLKNLLKIPFQKPRSAKNH</sequence>
<dbReference type="InterPro" id="IPR006694">
    <property type="entry name" value="Fatty_acid_hydroxylase"/>
</dbReference>
<evidence type="ECO:0000259" key="7">
    <source>
        <dbReference type="Pfam" id="PF04116"/>
    </source>
</evidence>
<evidence type="ECO:0000256" key="2">
    <source>
        <dbReference type="ARBA" id="ARBA00022692"/>
    </source>
</evidence>